<organism evidence="1 2">
    <name type="scientific">Phyllobacterium myrsinacearum</name>
    <dbReference type="NCBI Taxonomy" id="28101"/>
    <lineage>
        <taxon>Bacteria</taxon>
        <taxon>Pseudomonadati</taxon>
        <taxon>Pseudomonadota</taxon>
        <taxon>Alphaproteobacteria</taxon>
        <taxon>Hyphomicrobiales</taxon>
        <taxon>Phyllobacteriaceae</taxon>
        <taxon>Phyllobacterium</taxon>
    </lineage>
</organism>
<comment type="caution">
    <text evidence="1">The sequence shown here is derived from an EMBL/GenBank/DDBJ whole genome shotgun (WGS) entry which is preliminary data.</text>
</comment>
<dbReference type="EMBL" id="JACGXN010000001">
    <property type="protein sequence ID" value="MBA8877878.1"/>
    <property type="molecule type" value="Genomic_DNA"/>
</dbReference>
<dbReference type="RefSeq" id="WP_182548477.1">
    <property type="nucleotide sequence ID" value="NZ_JACGXN010000001.1"/>
</dbReference>
<keyword evidence="2" id="KW-1185">Reference proteome</keyword>
<accession>A0A839EHP0</accession>
<sequence>MRDVADVFNIGQGAVRVVVDDVFMPLVPTSPSDGAHPTGTLVNFEVNHPYGICTGALYVRKLPHEVLAIINDALNVEAELLITGFVVPARAPSGCQMIRGDIAAAVTPKVKFRN</sequence>
<proteinExistence type="predicted"/>
<protein>
    <submittedName>
        <fullName evidence="1">Uncharacterized protein</fullName>
    </submittedName>
</protein>
<reference evidence="1 2" key="1">
    <citation type="submission" date="2020-07" db="EMBL/GenBank/DDBJ databases">
        <title>Genomic Encyclopedia of Type Strains, Phase IV (KMG-V): Genome sequencing to study the core and pangenomes of soil and plant-associated prokaryotes.</title>
        <authorList>
            <person name="Whitman W."/>
        </authorList>
    </citation>
    <scope>NUCLEOTIDE SEQUENCE [LARGE SCALE GENOMIC DNA]</scope>
    <source>
        <strain evidence="1 2">AN3</strain>
    </source>
</reference>
<evidence type="ECO:0000313" key="1">
    <source>
        <dbReference type="EMBL" id="MBA8877878.1"/>
    </source>
</evidence>
<gene>
    <name evidence="1" type="ORF">FHW16_001560</name>
</gene>
<evidence type="ECO:0000313" key="2">
    <source>
        <dbReference type="Proteomes" id="UP000549052"/>
    </source>
</evidence>
<dbReference type="AlphaFoldDB" id="A0A839EHP0"/>
<name>A0A839EHP0_9HYPH</name>
<dbReference type="Proteomes" id="UP000549052">
    <property type="component" value="Unassembled WGS sequence"/>
</dbReference>